<dbReference type="PROSITE" id="PS01360">
    <property type="entry name" value="ZF_MYND_1"/>
    <property type="match status" value="1"/>
</dbReference>
<dbReference type="InterPro" id="IPR002893">
    <property type="entry name" value="Znf_MYND"/>
</dbReference>
<protein>
    <recommendedName>
        <fullName evidence="5">MYND-type domain-containing protein</fullName>
    </recommendedName>
</protein>
<dbReference type="PROSITE" id="PS50865">
    <property type="entry name" value="ZF_MYND_2"/>
    <property type="match status" value="1"/>
</dbReference>
<proteinExistence type="predicted"/>
<dbReference type="Gene3D" id="6.10.140.2220">
    <property type="match status" value="1"/>
</dbReference>
<keyword evidence="3" id="KW-0862">Zinc</keyword>
<dbReference type="Proteomes" id="UP000799424">
    <property type="component" value="Unassembled WGS sequence"/>
</dbReference>
<keyword evidence="1" id="KW-0479">Metal-binding</keyword>
<evidence type="ECO:0000256" key="1">
    <source>
        <dbReference type="ARBA" id="ARBA00022723"/>
    </source>
</evidence>
<keyword evidence="2 4" id="KW-0863">Zinc-finger</keyword>
<evidence type="ECO:0000313" key="7">
    <source>
        <dbReference type="Proteomes" id="UP000799424"/>
    </source>
</evidence>
<keyword evidence="7" id="KW-1185">Reference proteome</keyword>
<dbReference type="Pfam" id="PF01753">
    <property type="entry name" value="zf-MYND"/>
    <property type="match status" value="1"/>
</dbReference>
<organism evidence="6 7">
    <name type="scientific">Ophiobolus disseminans</name>
    <dbReference type="NCBI Taxonomy" id="1469910"/>
    <lineage>
        <taxon>Eukaryota</taxon>
        <taxon>Fungi</taxon>
        <taxon>Dikarya</taxon>
        <taxon>Ascomycota</taxon>
        <taxon>Pezizomycotina</taxon>
        <taxon>Dothideomycetes</taxon>
        <taxon>Pleosporomycetidae</taxon>
        <taxon>Pleosporales</taxon>
        <taxon>Pleosporineae</taxon>
        <taxon>Phaeosphaeriaceae</taxon>
        <taxon>Ophiobolus</taxon>
    </lineage>
</organism>
<evidence type="ECO:0000256" key="3">
    <source>
        <dbReference type="ARBA" id="ARBA00022833"/>
    </source>
</evidence>
<evidence type="ECO:0000256" key="2">
    <source>
        <dbReference type="ARBA" id="ARBA00022771"/>
    </source>
</evidence>
<dbReference type="OrthoDB" id="432970at2759"/>
<feature type="domain" description="MYND-type" evidence="5">
    <location>
        <begin position="8"/>
        <end position="51"/>
    </location>
</feature>
<gene>
    <name evidence="6" type="ORF">CC86DRAFT_374458</name>
</gene>
<evidence type="ECO:0000259" key="5">
    <source>
        <dbReference type="PROSITE" id="PS50865"/>
    </source>
</evidence>
<dbReference type="AlphaFoldDB" id="A0A6A6ZHS6"/>
<name>A0A6A6ZHS6_9PLEO</name>
<sequence length="241" mass="27261">MADATPTCAACKKTAAAAKVDALKQCAKCHITLYCNRTCQRADWKPHKKICSLSYVERNAEHSNTYSAPRLNDLETHIPNPFTKLVEGTYLHDRPEKDVYKLLIDSFRMRQADDKNLENKIAPRSINSGASSSIEPFRKYLDLAATRKNLLPPWWNAEKRKECEAFGESGAWQDLRRDVTKQQVINRYGDDKMPMQVRMVAEAVYGAGSMGQDGTFMRKQLSMMEQGGPGNGQHMRMLNLG</sequence>
<dbReference type="EMBL" id="MU006241">
    <property type="protein sequence ID" value="KAF2820249.1"/>
    <property type="molecule type" value="Genomic_DNA"/>
</dbReference>
<evidence type="ECO:0000313" key="6">
    <source>
        <dbReference type="EMBL" id="KAF2820249.1"/>
    </source>
</evidence>
<dbReference type="SUPFAM" id="SSF144232">
    <property type="entry name" value="HIT/MYND zinc finger-like"/>
    <property type="match status" value="1"/>
</dbReference>
<reference evidence="6" key="1">
    <citation type="journal article" date="2020" name="Stud. Mycol.">
        <title>101 Dothideomycetes genomes: a test case for predicting lifestyles and emergence of pathogens.</title>
        <authorList>
            <person name="Haridas S."/>
            <person name="Albert R."/>
            <person name="Binder M."/>
            <person name="Bloem J."/>
            <person name="Labutti K."/>
            <person name="Salamov A."/>
            <person name="Andreopoulos B."/>
            <person name="Baker S."/>
            <person name="Barry K."/>
            <person name="Bills G."/>
            <person name="Bluhm B."/>
            <person name="Cannon C."/>
            <person name="Castanera R."/>
            <person name="Culley D."/>
            <person name="Daum C."/>
            <person name="Ezra D."/>
            <person name="Gonzalez J."/>
            <person name="Henrissat B."/>
            <person name="Kuo A."/>
            <person name="Liang C."/>
            <person name="Lipzen A."/>
            <person name="Lutzoni F."/>
            <person name="Magnuson J."/>
            <person name="Mondo S."/>
            <person name="Nolan M."/>
            <person name="Ohm R."/>
            <person name="Pangilinan J."/>
            <person name="Park H.-J."/>
            <person name="Ramirez L."/>
            <person name="Alfaro M."/>
            <person name="Sun H."/>
            <person name="Tritt A."/>
            <person name="Yoshinaga Y."/>
            <person name="Zwiers L.-H."/>
            <person name="Turgeon B."/>
            <person name="Goodwin S."/>
            <person name="Spatafora J."/>
            <person name="Crous P."/>
            <person name="Grigoriev I."/>
        </authorList>
    </citation>
    <scope>NUCLEOTIDE SEQUENCE</scope>
    <source>
        <strain evidence="6">CBS 113818</strain>
    </source>
</reference>
<evidence type="ECO:0000256" key="4">
    <source>
        <dbReference type="PROSITE-ProRule" id="PRU00134"/>
    </source>
</evidence>
<dbReference type="GO" id="GO:0008270">
    <property type="term" value="F:zinc ion binding"/>
    <property type="evidence" value="ECO:0007669"/>
    <property type="project" value="UniProtKB-KW"/>
</dbReference>
<accession>A0A6A6ZHS6</accession>